<proteinExistence type="predicted"/>
<reference evidence="3" key="1">
    <citation type="journal article" date="2014" name="Proc. Natl. Acad. Sci. U.S.A.">
        <title>Extensive sampling of basidiomycete genomes demonstrates inadequacy of the white-rot/brown-rot paradigm for wood decay fungi.</title>
        <authorList>
            <person name="Riley R."/>
            <person name="Salamov A.A."/>
            <person name="Brown D.W."/>
            <person name="Nagy L.G."/>
            <person name="Floudas D."/>
            <person name="Held B.W."/>
            <person name="Levasseur A."/>
            <person name="Lombard V."/>
            <person name="Morin E."/>
            <person name="Otillar R."/>
            <person name="Lindquist E.A."/>
            <person name="Sun H."/>
            <person name="LaButti K.M."/>
            <person name="Schmutz J."/>
            <person name="Jabbour D."/>
            <person name="Luo H."/>
            <person name="Baker S.E."/>
            <person name="Pisabarro A.G."/>
            <person name="Walton J.D."/>
            <person name="Blanchette R.A."/>
            <person name="Henrissat B."/>
            <person name="Martin F."/>
            <person name="Cullen D."/>
            <person name="Hibbett D.S."/>
            <person name="Grigoriev I.V."/>
        </authorList>
    </citation>
    <scope>NUCLEOTIDE SEQUENCE [LARGE SCALE GENOMIC DNA]</scope>
    <source>
        <strain evidence="3">CBS 339.88</strain>
    </source>
</reference>
<gene>
    <name evidence="2" type="ORF">GALMADRAFT_872407</name>
</gene>
<organism evidence="2 3">
    <name type="scientific">Galerina marginata (strain CBS 339.88)</name>
    <dbReference type="NCBI Taxonomy" id="685588"/>
    <lineage>
        <taxon>Eukaryota</taxon>
        <taxon>Fungi</taxon>
        <taxon>Dikarya</taxon>
        <taxon>Basidiomycota</taxon>
        <taxon>Agaricomycotina</taxon>
        <taxon>Agaricomycetes</taxon>
        <taxon>Agaricomycetidae</taxon>
        <taxon>Agaricales</taxon>
        <taxon>Agaricineae</taxon>
        <taxon>Strophariaceae</taxon>
        <taxon>Galerina</taxon>
    </lineage>
</organism>
<feature type="region of interest" description="Disordered" evidence="1">
    <location>
        <begin position="1"/>
        <end position="101"/>
    </location>
</feature>
<evidence type="ECO:0000313" key="2">
    <source>
        <dbReference type="EMBL" id="KDR83138.1"/>
    </source>
</evidence>
<feature type="compositionally biased region" description="Basic and acidic residues" evidence="1">
    <location>
        <begin position="51"/>
        <end position="62"/>
    </location>
</feature>
<name>A0A067TVW0_GALM3</name>
<feature type="compositionally biased region" description="Basic and acidic residues" evidence="1">
    <location>
        <begin position="22"/>
        <end position="41"/>
    </location>
</feature>
<evidence type="ECO:0000256" key="1">
    <source>
        <dbReference type="SAM" id="MobiDB-lite"/>
    </source>
</evidence>
<dbReference type="Proteomes" id="UP000027222">
    <property type="component" value="Unassembled WGS sequence"/>
</dbReference>
<accession>A0A067TVW0</accession>
<dbReference type="EMBL" id="KL142369">
    <property type="protein sequence ID" value="KDR83138.1"/>
    <property type="molecule type" value="Genomic_DNA"/>
</dbReference>
<dbReference type="AlphaFoldDB" id="A0A067TVW0"/>
<dbReference type="HOGENOM" id="CLU_156964_0_0_1"/>
<keyword evidence="3" id="KW-1185">Reference proteome</keyword>
<evidence type="ECO:0000313" key="3">
    <source>
        <dbReference type="Proteomes" id="UP000027222"/>
    </source>
</evidence>
<sequence length="101" mass="11175">MSPSQIAHPGNPPENLNAEASLLDKPKHVERPEIRGQRESLKSVPSNTEHPNSRESQPEEPYRNPGEQAELPQRAPSPKSIRSSTGPENPQEVLPDEQVSK</sequence>
<protein>
    <submittedName>
        <fullName evidence="2">Uncharacterized protein</fullName>
    </submittedName>
</protein>